<keyword evidence="11" id="KW-0808">Transferase</keyword>
<evidence type="ECO:0000256" key="6">
    <source>
        <dbReference type="ARBA" id="ARBA00022729"/>
    </source>
</evidence>
<evidence type="ECO:0000256" key="4">
    <source>
        <dbReference type="ARBA" id="ARBA00008905"/>
    </source>
</evidence>
<dbReference type="InterPro" id="IPR007676">
    <property type="entry name" value="Ribophorin_I"/>
</dbReference>
<organism evidence="11 12">
    <name type="scientific">Cryptosporidium muris (strain RN66)</name>
    <dbReference type="NCBI Taxonomy" id="441375"/>
    <lineage>
        <taxon>Eukaryota</taxon>
        <taxon>Sar</taxon>
        <taxon>Alveolata</taxon>
        <taxon>Apicomplexa</taxon>
        <taxon>Conoidasida</taxon>
        <taxon>Coccidia</taxon>
        <taxon>Eucoccidiorida</taxon>
        <taxon>Eimeriorina</taxon>
        <taxon>Cryptosporidiidae</taxon>
        <taxon>Cryptosporidium</taxon>
    </lineage>
</organism>
<keyword evidence="9 10" id="KW-0472">Membrane</keyword>
<evidence type="ECO:0000313" key="11">
    <source>
        <dbReference type="EMBL" id="EEA08389.1"/>
    </source>
</evidence>
<dbReference type="EMBL" id="DS989739">
    <property type="protein sequence ID" value="EEA08389.1"/>
    <property type="molecule type" value="Genomic_DNA"/>
</dbReference>
<evidence type="ECO:0000256" key="7">
    <source>
        <dbReference type="ARBA" id="ARBA00022824"/>
    </source>
</evidence>
<comment type="function">
    <text evidence="1 10">Subunit of the oligosaccharyl transferase (OST) complex that catalyzes the initial transfer of a defined glycan (Glc(3)Man(9)GlcNAc(2) in eukaryotes) from the lipid carrier dolichol-pyrophosphate to an asparagine residue within an Asn-X-Ser/Thr consensus motif in nascent polypeptide chains, the first step in protein N-glycosylation. N-glycosylation occurs cotranslationally and the complex associates with the Sec61 complex at the channel-forming translocon complex that mediates protein translocation across the endoplasmic reticulum (ER). All subunits are required for a maximal enzyme activity.</text>
</comment>
<dbReference type="OMA" id="YAYKIDI"/>
<protein>
    <recommendedName>
        <fullName evidence="10">Dolichyl-diphosphooligosaccharide--protein glycosyltransferase subunit 1</fullName>
    </recommendedName>
</protein>
<evidence type="ECO:0000256" key="3">
    <source>
        <dbReference type="ARBA" id="ARBA00004922"/>
    </source>
</evidence>
<dbReference type="UniPathway" id="UPA00378"/>
<dbReference type="PANTHER" id="PTHR21049:SF0">
    <property type="entry name" value="DOLICHYL-DIPHOSPHOOLIGOSACCHARIDE--PROTEIN GLYCOSYLTRANSFERASE SUBUNIT 1"/>
    <property type="match status" value="1"/>
</dbReference>
<comment type="similarity">
    <text evidence="4 10">Belongs to the OST1 family.</text>
</comment>
<evidence type="ECO:0000256" key="9">
    <source>
        <dbReference type="ARBA" id="ARBA00023136"/>
    </source>
</evidence>
<dbReference type="eggNOG" id="KOG2291">
    <property type="taxonomic scope" value="Eukaryota"/>
</dbReference>
<comment type="subunit">
    <text evidence="10">Component of the oligosaccharyltransferase (OST) complex.</text>
</comment>
<evidence type="ECO:0000256" key="8">
    <source>
        <dbReference type="ARBA" id="ARBA00022989"/>
    </source>
</evidence>
<evidence type="ECO:0000256" key="10">
    <source>
        <dbReference type="RuleBase" id="RU361143"/>
    </source>
</evidence>
<dbReference type="GO" id="GO:0018279">
    <property type="term" value="P:protein N-linked glycosylation via asparagine"/>
    <property type="evidence" value="ECO:0007669"/>
    <property type="project" value="TreeGrafter"/>
</dbReference>
<dbReference type="GO" id="GO:0008250">
    <property type="term" value="C:oligosaccharyltransferase complex"/>
    <property type="evidence" value="ECO:0007669"/>
    <property type="project" value="UniProtKB-UniRule"/>
</dbReference>
<comment type="subcellular location">
    <subcellularLocation>
        <location evidence="2 10">Endoplasmic reticulum membrane</location>
        <topology evidence="2 10">Single-pass type I membrane protein</topology>
    </subcellularLocation>
</comment>
<keyword evidence="11" id="KW-0328">Glycosyltransferase</keyword>
<dbReference type="STRING" id="441375.B6AJJ8"/>
<evidence type="ECO:0000256" key="1">
    <source>
        <dbReference type="ARBA" id="ARBA00002791"/>
    </source>
</evidence>
<comment type="pathway">
    <text evidence="3 10">Protein modification; protein glycosylation.</text>
</comment>
<accession>B6AJJ8</accession>
<dbReference type="RefSeq" id="XP_002142738.1">
    <property type="nucleotide sequence ID" value="XM_002142702.1"/>
</dbReference>
<name>B6AJJ8_CRYMR</name>
<dbReference type="AlphaFoldDB" id="B6AJJ8"/>
<dbReference type="VEuPathDB" id="CryptoDB:CMU_021530"/>
<keyword evidence="12" id="KW-1185">Reference proteome</keyword>
<keyword evidence="7 10" id="KW-0256">Endoplasmic reticulum</keyword>
<reference evidence="11" key="1">
    <citation type="submission" date="2008-06" db="EMBL/GenBank/DDBJ databases">
        <authorList>
            <person name="Lorenzi H."/>
            <person name="Inman J."/>
            <person name="Miller J."/>
            <person name="Schobel S."/>
            <person name="Amedeo P."/>
            <person name="Caler E.V."/>
            <person name="da Silva J."/>
        </authorList>
    </citation>
    <scope>NUCLEOTIDE SEQUENCE [LARGE SCALE GENOMIC DNA]</scope>
    <source>
        <strain evidence="11">RN66</strain>
    </source>
</reference>
<dbReference type="Proteomes" id="UP000001460">
    <property type="component" value="Unassembled WGS sequence"/>
</dbReference>
<evidence type="ECO:0000256" key="5">
    <source>
        <dbReference type="ARBA" id="ARBA00022692"/>
    </source>
</evidence>
<dbReference type="GO" id="GO:0016757">
    <property type="term" value="F:glycosyltransferase activity"/>
    <property type="evidence" value="ECO:0007669"/>
    <property type="project" value="UniProtKB-KW"/>
</dbReference>
<dbReference type="OrthoDB" id="310030at2759"/>
<keyword evidence="8 10" id="KW-1133">Transmembrane helix</keyword>
<gene>
    <name evidence="11" type="ORF">CMU_021530</name>
</gene>
<dbReference type="PANTHER" id="PTHR21049">
    <property type="entry name" value="RIBOPHORIN I"/>
    <property type="match status" value="1"/>
</dbReference>
<proteinExistence type="inferred from homology"/>
<dbReference type="GeneID" id="6997850"/>
<keyword evidence="6" id="KW-0732">Signal</keyword>
<keyword evidence="5 10" id="KW-0812">Transmembrane</keyword>
<evidence type="ECO:0000313" key="12">
    <source>
        <dbReference type="Proteomes" id="UP000001460"/>
    </source>
</evidence>
<dbReference type="Pfam" id="PF04597">
    <property type="entry name" value="Ribophorin_I"/>
    <property type="match status" value="1"/>
</dbReference>
<feature type="transmembrane region" description="Helical" evidence="10">
    <location>
        <begin position="468"/>
        <end position="487"/>
    </location>
</feature>
<evidence type="ECO:0000256" key="2">
    <source>
        <dbReference type="ARBA" id="ARBA00004115"/>
    </source>
</evidence>
<sequence length="500" mass="58842">MKILLLYTIAYIIWIYSVFAYEDNYEKVTQTNVIRNFYLTKRVVRVFLEISLRSNNSSNIRDFEYGIFFPTLVYSKVGYISSGISPLNLNIYTINCEEFNKTNNKHFSNLSEDIYVCKINIPELTKNLTTIYIEYYIGDPYKTLPDSIYINENQLVEFKDFQYFLTPYKVENEKTIIHFLLGTQIERFLPTSMKRQDTKLTYIPKNNTDIQTPESMLYVHFNLNNHLVIYKSVNRTIEVSHWGNVYIKEEYAGKNQAATHKGEFNRKEIMLLAGQGFARMRNPGSVLPQNTHICFQMDHILPYRAIGLEYYDKIGNISYSHASKVNSRYTLIQAEPRSPVMGGWNFDYVIEYNLPLENVVFYDYEKKTYMLNITLTPSAKGIYAENVTTHIRLPPGSSEIQFLLPKNRNIPSLKKQEDLSYYYGWLDIFKPRPVIIYSAHSMYIPEQHILNFKGQVYYQIKSEFLLKYKLFVIPGIIFISLLLFVLIRRLGNSNRKDKYV</sequence>